<evidence type="ECO:0000256" key="2">
    <source>
        <dbReference type="ARBA" id="ARBA00004584"/>
    </source>
</evidence>
<keyword evidence="11" id="KW-1185">Reference proteome</keyword>
<dbReference type="InterPro" id="IPR020993">
    <property type="entry name" value="Centromere_CenpK"/>
</dbReference>
<proteinExistence type="inferred from homology"/>
<evidence type="ECO:0000256" key="1">
    <source>
        <dbReference type="ARBA" id="ARBA00004123"/>
    </source>
</evidence>
<evidence type="ECO:0000313" key="11">
    <source>
        <dbReference type="Proteomes" id="UP000078576"/>
    </source>
</evidence>
<comment type="similarity">
    <text evidence="3">Belongs to the CENP-K/MCM22 family.</text>
</comment>
<dbReference type="PANTHER" id="PTHR14401:SF6">
    <property type="entry name" value="CENTROMERE PROTEIN K"/>
    <property type="match status" value="1"/>
</dbReference>
<reference evidence="11" key="1">
    <citation type="submission" date="2014-12" db="EMBL/GenBank/DDBJ databases">
        <title>Genome Sequence of Valsa Canker Pathogens Uncovers a Specific Adaption of Colonization on Woody Bark.</title>
        <authorList>
            <person name="Yin Z."/>
            <person name="Liu H."/>
            <person name="Gao X."/>
            <person name="Li Z."/>
            <person name="Song N."/>
            <person name="Ke X."/>
            <person name="Dai Q."/>
            <person name="Wu Y."/>
            <person name="Sun Y."/>
            <person name="Xu J.-R."/>
            <person name="Kang Z.K."/>
            <person name="Wang L."/>
            <person name="Huang L."/>
        </authorList>
    </citation>
    <scope>NUCLEOTIDE SEQUENCE [LARGE SCALE GENOMIC DNA]</scope>
    <source>
        <strain evidence="11">SXYL134</strain>
    </source>
</reference>
<gene>
    <name evidence="10" type="ORF">VP1G_08789</name>
</gene>
<organism evidence="10 11">
    <name type="scientific">Cytospora mali</name>
    <name type="common">Apple Valsa canker fungus</name>
    <name type="synonym">Valsa mali</name>
    <dbReference type="NCBI Taxonomy" id="578113"/>
    <lineage>
        <taxon>Eukaryota</taxon>
        <taxon>Fungi</taxon>
        <taxon>Dikarya</taxon>
        <taxon>Ascomycota</taxon>
        <taxon>Pezizomycotina</taxon>
        <taxon>Sordariomycetes</taxon>
        <taxon>Sordariomycetidae</taxon>
        <taxon>Diaporthales</taxon>
        <taxon>Cytosporaceae</taxon>
        <taxon>Cytospora</taxon>
    </lineage>
</organism>
<dbReference type="OrthoDB" id="9445768at2759"/>
<dbReference type="GO" id="GO:0000775">
    <property type="term" value="C:chromosome, centromeric region"/>
    <property type="evidence" value="ECO:0007669"/>
    <property type="project" value="UniProtKB-SubCell"/>
</dbReference>
<evidence type="ECO:0000313" key="10">
    <source>
        <dbReference type="EMBL" id="KUI61628.1"/>
    </source>
</evidence>
<sequence length="338" mass="37464">MDEPTDALPGEDLHTTYLERSRKELQKKVEQRKRALAEENERLAAISRKGNGRQGSGGTVGAKKQLHAVAEAYRDAAASEPFLPFPDSVVPALVALRATNLTITESRRFLASQKISLQEAQDRLDIEKANYTDQKALTKALEDRIQSLRNGIESRTAMSPNQVARERISELKRNIKETDAGTASLLRALKKFIDDPLASMLAAEQSGGPVAGDMMDVDSDDLEAGFNARGKRKKSKVDATSDKRQRRIDDMFGGGKDQDGQDEANPDKRAAAREEMQRLTEELMNKLMDSEGSSSDAYVDVSEESAAVRFLVRSKVAEFHPRDSKRLRLVDFGREIGN</sequence>
<accession>A0A194VCK6</accession>
<dbReference type="PANTHER" id="PTHR14401">
    <property type="entry name" value="CENTROMERE PROTEIN K"/>
    <property type="match status" value="1"/>
</dbReference>
<feature type="compositionally biased region" description="Basic and acidic residues" evidence="9">
    <location>
        <begin position="29"/>
        <end position="42"/>
    </location>
</feature>
<keyword evidence="6" id="KW-0539">Nucleus</keyword>
<protein>
    <submittedName>
        <fullName evidence="10">Uncharacterized protein</fullName>
    </submittedName>
</protein>
<keyword evidence="5 8" id="KW-0175">Coiled coil</keyword>
<name>A0A194VCK6_CYTMA</name>
<feature type="region of interest" description="Disordered" evidence="9">
    <location>
        <begin position="29"/>
        <end position="61"/>
    </location>
</feature>
<keyword evidence="4" id="KW-0158">Chromosome</keyword>
<dbReference type="EMBL" id="KN714782">
    <property type="protein sequence ID" value="KUI61628.1"/>
    <property type="molecule type" value="Genomic_DNA"/>
</dbReference>
<evidence type="ECO:0000256" key="4">
    <source>
        <dbReference type="ARBA" id="ARBA00022454"/>
    </source>
</evidence>
<feature type="region of interest" description="Disordered" evidence="9">
    <location>
        <begin position="225"/>
        <end position="272"/>
    </location>
</feature>
<dbReference type="AlphaFoldDB" id="A0A194VCK6"/>
<evidence type="ECO:0000256" key="3">
    <source>
        <dbReference type="ARBA" id="ARBA00005795"/>
    </source>
</evidence>
<evidence type="ECO:0000256" key="9">
    <source>
        <dbReference type="SAM" id="MobiDB-lite"/>
    </source>
</evidence>
<dbReference type="Proteomes" id="UP000078576">
    <property type="component" value="Unassembled WGS sequence"/>
</dbReference>
<feature type="coiled-coil region" evidence="8">
    <location>
        <begin position="110"/>
        <end position="137"/>
    </location>
</feature>
<comment type="subcellular location">
    <subcellularLocation>
        <location evidence="2">Chromosome</location>
        <location evidence="2">Centromere</location>
    </subcellularLocation>
    <subcellularLocation>
        <location evidence="1">Nucleus</location>
    </subcellularLocation>
</comment>
<feature type="compositionally biased region" description="Basic and acidic residues" evidence="9">
    <location>
        <begin position="236"/>
        <end position="250"/>
    </location>
</feature>
<dbReference type="GO" id="GO:0005634">
    <property type="term" value="C:nucleus"/>
    <property type="evidence" value="ECO:0007669"/>
    <property type="project" value="UniProtKB-SubCell"/>
</dbReference>
<evidence type="ECO:0000256" key="6">
    <source>
        <dbReference type="ARBA" id="ARBA00023242"/>
    </source>
</evidence>
<evidence type="ECO:0000256" key="5">
    <source>
        <dbReference type="ARBA" id="ARBA00023054"/>
    </source>
</evidence>
<dbReference type="GO" id="GO:0051382">
    <property type="term" value="P:kinetochore assembly"/>
    <property type="evidence" value="ECO:0007669"/>
    <property type="project" value="InterPro"/>
</dbReference>
<evidence type="ECO:0000256" key="7">
    <source>
        <dbReference type="ARBA" id="ARBA00023328"/>
    </source>
</evidence>
<evidence type="ECO:0000256" key="8">
    <source>
        <dbReference type="SAM" id="Coils"/>
    </source>
</evidence>
<keyword evidence="7" id="KW-0137">Centromere</keyword>
<dbReference type="GO" id="GO:0000070">
    <property type="term" value="P:mitotic sister chromatid segregation"/>
    <property type="evidence" value="ECO:0007669"/>
    <property type="project" value="TreeGrafter"/>
</dbReference>